<dbReference type="InterPro" id="IPR018062">
    <property type="entry name" value="HTH_AraC-typ_CS"/>
</dbReference>
<evidence type="ECO:0000256" key="3">
    <source>
        <dbReference type="ARBA" id="ARBA00023163"/>
    </source>
</evidence>
<reference evidence="5 6" key="1">
    <citation type="submission" date="2024-05" db="EMBL/GenBank/DDBJ databases">
        <authorList>
            <person name="Duchaud E."/>
        </authorList>
    </citation>
    <scope>NUCLEOTIDE SEQUENCE [LARGE SCALE GENOMIC DNA]</scope>
    <source>
        <strain evidence="5">Ena-SAMPLE-TAB-13-05-2024-13:56:06:370-140305</strain>
    </source>
</reference>
<dbReference type="InterPro" id="IPR011256">
    <property type="entry name" value="Reg_factor_effector_dom_sf"/>
</dbReference>
<evidence type="ECO:0000256" key="1">
    <source>
        <dbReference type="ARBA" id="ARBA00023015"/>
    </source>
</evidence>
<keyword evidence="6" id="KW-1185">Reference proteome</keyword>
<gene>
    <name evidence="5" type="ORF">T190115A13A_50008</name>
</gene>
<dbReference type="InterPro" id="IPR009057">
    <property type="entry name" value="Homeodomain-like_sf"/>
</dbReference>
<dbReference type="SMART" id="SM00871">
    <property type="entry name" value="AraC_E_bind"/>
    <property type="match status" value="1"/>
</dbReference>
<dbReference type="PRINTS" id="PR00032">
    <property type="entry name" value="HTHARAC"/>
</dbReference>
<dbReference type="Proteomes" id="UP001497602">
    <property type="component" value="Unassembled WGS sequence"/>
</dbReference>
<dbReference type="SUPFAM" id="SSF46689">
    <property type="entry name" value="Homeodomain-like"/>
    <property type="match status" value="1"/>
</dbReference>
<dbReference type="Pfam" id="PF12833">
    <property type="entry name" value="HTH_18"/>
    <property type="match status" value="1"/>
</dbReference>
<dbReference type="PANTHER" id="PTHR40055">
    <property type="entry name" value="TRANSCRIPTIONAL REGULATOR YGIV-RELATED"/>
    <property type="match status" value="1"/>
</dbReference>
<accession>A0ABM9PPU8</accession>
<feature type="domain" description="HTH araC/xylS-type" evidence="4">
    <location>
        <begin position="11"/>
        <end position="109"/>
    </location>
</feature>
<proteinExistence type="predicted"/>
<dbReference type="InterPro" id="IPR050908">
    <property type="entry name" value="SmbC-like"/>
</dbReference>
<dbReference type="Pfam" id="PF06445">
    <property type="entry name" value="GyrI-like"/>
    <property type="match status" value="1"/>
</dbReference>
<evidence type="ECO:0000259" key="4">
    <source>
        <dbReference type="PROSITE" id="PS01124"/>
    </source>
</evidence>
<dbReference type="SUPFAM" id="SSF55136">
    <property type="entry name" value="Probable bacterial effector-binding domain"/>
    <property type="match status" value="1"/>
</dbReference>
<dbReference type="InterPro" id="IPR020449">
    <property type="entry name" value="Tscrpt_reg_AraC-type_HTH"/>
</dbReference>
<comment type="caution">
    <text evidence="5">The sequence shown here is derived from an EMBL/GenBank/DDBJ whole genome shotgun (WGS) entry which is preliminary data.</text>
</comment>
<dbReference type="EMBL" id="CAXJRC010000042">
    <property type="protein sequence ID" value="CAL2107766.1"/>
    <property type="molecule type" value="Genomic_DNA"/>
</dbReference>
<name>A0ABM9PPU8_9FLAO</name>
<organism evidence="5 6">
    <name type="scientific">Tenacibaculum vairaonense</name>
    <dbReference type="NCBI Taxonomy" id="3137860"/>
    <lineage>
        <taxon>Bacteria</taxon>
        <taxon>Pseudomonadati</taxon>
        <taxon>Bacteroidota</taxon>
        <taxon>Flavobacteriia</taxon>
        <taxon>Flavobacteriales</taxon>
        <taxon>Flavobacteriaceae</taxon>
        <taxon>Tenacibaculum</taxon>
    </lineage>
</organism>
<dbReference type="RefSeq" id="WP_348739358.1">
    <property type="nucleotide sequence ID" value="NZ_CAXJRC010000042.1"/>
</dbReference>
<protein>
    <submittedName>
        <fullName evidence="5">AraC family transcriptional regulator</fullName>
    </submittedName>
</protein>
<sequence>MKNETQVERFNKLLNFLETRFKTSIDVHEIEDISFYSYRNINRIFLALQHETIGQFLKRRKLEKAAEYLKFSDAEISDIALEIGYSDVAAFSKAFKKHFRCTPSRFRNSYTLQQKITNEILEEPIKKNNPLLRFEIETLPTFQMLYLQYQGTYENIKGIEKTWKQLLKYAYSNKLLTDETIVVGQILDDDEITESINCRYNAGVILAKKQKIEEKGMFKIQEVPSQKYAKFIHKGSHESCFETYNTIYAHWIYEVQLEFADAPILEFYLNDEEDTPQEELITEVYIPVI</sequence>
<dbReference type="PROSITE" id="PS01124">
    <property type="entry name" value="HTH_ARAC_FAMILY_2"/>
    <property type="match status" value="1"/>
</dbReference>
<evidence type="ECO:0000256" key="2">
    <source>
        <dbReference type="ARBA" id="ARBA00023125"/>
    </source>
</evidence>
<dbReference type="PROSITE" id="PS00041">
    <property type="entry name" value="HTH_ARAC_FAMILY_1"/>
    <property type="match status" value="1"/>
</dbReference>
<keyword evidence="2" id="KW-0238">DNA-binding</keyword>
<dbReference type="PANTHER" id="PTHR40055:SF1">
    <property type="entry name" value="TRANSCRIPTIONAL REGULATOR YGIV-RELATED"/>
    <property type="match status" value="1"/>
</dbReference>
<evidence type="ECO:0000313" key="6">
    <source>
        <dbReference type="Proteomes" id="UP001497602"/>
    </source>
</evidence>
<dbReference type="InterPro" id="IPR010499">
    <property type="entry name" value="AraC_E-bd"/>
</dbReference>
<keyword evidence="3" id="KW-0804">Transcription</keyword>
<dbReference type="Gene3D" id="1.10.10.60">
    <property type="entry name" value="Homeodomain-like"/>
    <property type="match status" value="2"/>
</dbReference>
<dbReference type="InterPro" id="IPR018060">
    <property type="entry name" value="HTH_AraC"/>
</dbReference>
<evidence type="ECO:0000313" key="5">
    <source>
        <dbReference type="EMBL" id="CAL2107766.1"/>
    </source>
</evidence>
<dbReference type="SMART" id="SM00342">
    <property type="entry name" value="HTH_ARAC"/>
    <property type="match status" value="1"/>
</dbReference>
<dbReference type="InterPro" id="IPR029442">
    <property type="entry name" value="GyrI-like"/>
</dbReference>
<dbReference type="Gene3D" id="3.20.80.10">
    <property type="entry name" value="Regulatory factor, effector binding domain"/>
    <property type="match status" value="1"/>
</dbReference>
<keyword evidence="1" id="KW-0805">Transcription regulation</keyword>